<comment type="subcellular location">
    <subcellularLocation>
        <location evidence="1 10">Secreted</location>
        <location evidence="1 10">Extracellular space</location>
        <location evidence="1 10">Extracellular matrix</location>
    </subcellularLocation>
</comment>
<name>A0A9Q0S4A2_9DIPT</name>
<evidence type="ECO:0000256" key="8">
    <source>
        <dbReference type="ARBA" id="ARBA00023180"/>
    </source>
</evidence>
<dbReference type="GO" id="GO:0005125">
    <property type="term" value="F:cytokine activity"/>
    <property type="evidence" value="ECO:0007669"/>
    <property type="project" value="TreeGrafter"/>
</dbReference>
<sequence length="663" mass="75569">MKCLGMKSPFIEFKAEAEVLSNVSVSLNASATEKGLQQHKNGIQSLSTFIHPINQSSDTASSSNKKTQDVILSKPTNVNLMKQNRVENVENPVDEDMNSKKEVTIIELHGDDEYLDDKSETERKYIIPLALKNPSAEPRKSQIFQDSSTNIDDLKRHILMLQNLTKNDNSFQSKFVVFPNLQQNVSEATTTKRPLVRATRRLHLINTPRQKTFKDNENDDAVTPQRSDKLTIVPQVFLQNDQTLMNDESFEEQRDDKQEIRVNYTKRKSYRGYLTTTNRPATKRTTRKQRNGPKRNRNLNKKKRCKEINCSADGTNKDYNRTIEMKQINQTVLHSNDYTKTSVNYPHANGDENKKLYRSVRSHQRNTSKELIFPSSINTTQATNAYKENIDLNPELCYSVGGLSYGQQKLCVAHTNIMPAISRGARSAIQECQHQFKNRRWNCSTVENDSVFGPITAIGSPEMAFIHALSAAGAASFVARACRDGQLTSCGCSRSARPKQLHEDWTWGGCGDDLEFGYKFSQSFIDIREKERKRGARGLVSIPLKYPKIDEKLLAEEMNESHENTSNTNGNSPFKPEDLLELQEIINKEIFSSKVQEKEMQELQAKINQKLLNSKVFNFEHQGLYKNTKKMNRLKSSGSAKARTMMNLHNNEAGRRSFICCKD</sequence>
<evidence type="ECO:0000256" key="5">
    <source>
        <dbReference type="ARBA" id="ARBA00022530"/>
    </source>
</evidence>
<evidence type="ECO:0000256" key="6">
    <source>
        <dbReference type="ARBA" id="ARBA00022687"/>
    </source>
</evidence>
<dbReference type="SMART" id="SM00097">
    <property type="entry name" value="WNT1"/>
    <property type="match status" value="1"/>
</dbReference>
<evidence type="ECO:0000256" key="1">
    <source>
        <dbReference type="ARBA" id="ARBA00004498"/>
    </source>
</evidence>
<evidence type="ECO:0000256" key="10">
    <source>
        <dbReference type="RuleBase" id="RU003500"/>
    </source>
</evidence>
<dbReference type="GO" id="GO:0005109">
    <property type="term" value="F:frizzled binding"/>
    <property type="evidence" value="ECO:0007669"/>
    <property type="project" value="TreeGrafter"/>
</dbReference>
<keyword evidence="3 10" id="KW-0217">Developmental protein</keyword>
<dbReference type="Proteomes" id="UP001151699">
    <property type="component" value="Chromosome B"/>
</dbReference>
<feature type="region of interest" description="Disordered" evidence="11">
    <location>
        <begin position="277"/>
        <end position="303"/>
    </location>
</feature>
<evidence type="ECO:0000256" key="3">
    <source>
        <dbReference type="ARBA" id="ARBA00022473"/>
    </source>
</evidence>
<dbReference type="PANTHER" id="PTHR12027:SF77">
    <property type="entry name" value="PROTEIN WNT-5"/>
    <property type="match status" value="1"/>
</dbReference>
<comment type="function">
    <text evidence="10">Ligand for members of the frizzled family of seven transmembrane receptors.</text>
</comment>
<reference evidence="12" key="1">
    <citation type="submission" date="2022-07" db="EMBL/GenBank/DDBJ databases">
        <authorList>
            <person name="Trinca V."/>
            <person name="Uliana J.V.C."/>
            <person name="Torres T.T."/>
            <person name="Ward R.J."/>
            <person name="Monesi N."/>
        </authorList>
    </citation>
    <scope>NUCLEOTIDE SEQUENCE</scope>
    <source>
        <strain evidence="12">HSMRA1968</strain>
        <tissue evidence="12">Whole embryos</tissue>
    </source>
</reference>
<dbReference type="GO" id="GO:0060070">
    <property type="term" value="P:canonical Wnt signaling pathway"/>
    <property type="evidence" value="ECO:0007669"/>
    <property type="project" value="TreeGrafter"/>
</dbReference>
<proteinExistence type="inferred from homology"/>
<evidence type="ECO:0000313" key="13">
    <source>
        <dbReference type="Proteomes" id="UP001151699"/>
    </source>
</evidence>
<dbReference type="PANTHER" id="PTHR12027">
    <property type="entry name" value="WNT RELATED"/>
    <property type="match status" value="1"/>
</dbReference>
<evidence type="ECO:0000256" key="4">
    <source>
        <dbReference type="ARBA" id="ARBA00022525"/>
    </source>
</evidence>
<keyword evidence="5" id="KW-0272">Extracellular matrix</keyword>
<comment type="similarity">
    <text evidence="2 10">Belongs to the Wnt family.</text>
</comment>
<dbReference type="PRINTS" id="PR01349">
    <property type="entry name" value="WNTPROTEIN"/>
</dbReference>
<dbReference type="GO" id="GO:0005615">
    <property type="term" value="C:extracellular space"/>
    <property type="evidence" value="ECO:0007669"/>
    <property type="project" value="TreeGrafter"/>
</dbReference>
<evidence type="ECO:0000313" key="12">
    <source>
        <dbReference type="EMBL" id="KAJ6644324.1"/>
    </source>
</evidence>
<keyword evidence="13" id="KW-1185">Reference proteome</keyword>
<feature type="compositionally biased region" description="Basic residues" evidence="11">
    <location>
        <begin position="281"/>
        <end position="303"/>
    </location>
</feature>
<keyword evidence="8" id="KW-0325">Glycoprotein</keyword>
<organism evidence="12 13">
    <name type="scientific">Pseudolycoriella hygida</name>
    <dbReference type="NCBI Taxonomy" id="35572"/>
    <lineage>
        <taxon>Eukaryota</taxon>
        <taxon>Metazoa</taxon>
        <taxon>Ecdysozoa</taxon>
        <taxon>Arthropoda</taxon>
        <taxon>Hexapoda</taxon>
        <taxon>Insecta</taxon>
        <taxon>Pterygota</taxon>
        <taxon>Neoptera</taxon>
        <taxon>Endopterygota</taxon>
        <taxon>Diptera</taxon>
        <taxon>Nematocera</taxon>
        <taxon>Sciaroidea</taxon>
        <taxon>Sciaridae</taxon>
        <taxon>Pseudolycoriella</taxon>
    </lineage>
</organism>
<dbReference type="Pfam" id="PF00110">
    <property type="entry name" value="wnt"/>
    <property type="match status" value="1"/>
</dbReference>
<evidence type="ECO:0000256" key="2">
    <source>
        <dbReference type="ARBA" id="ARBA00005683"/>
    </source>
</evidence>
<dbReference type="EMBL" id="WJQU01000002">
    <property type="protein sequence ID" value="KAJ6644324.1"/>
    <property type="molecule type" value="Genomic_DNA"/>
</dbReference>
<comment type="caution">
    <text evidence="12">The sequence shown here is derived from an EMBL/GenBank/DDBJ whole genome shotgun (WGS) entry which is preliminary data.</text>
</comment>
<dbReference type="GO" id="GO:0045165">
    <property type="term" value="P:cell fate commitment"/>
    <property type="evidence" value="ECO:0007669"/>
    <property type="project" value="TreeGrafter"/>
</dbReference>
<evidence type="ECO:0000256" key="9">
    <source>
        <dbReference type="ARBA" id="ARBA00023288"/>
    </source>
</evidence>
<keyword evidence="9" id="KW-0449">Lipoprotein</keyword>
<accession>A0A9Q0S4A2</accession>
<evidence type="ECO:0000256" key="7">
    <source>
        <dbReference type="ARBA" id="ARBA00023157"/>
    </source>
</evidence>
<keyword evidence="6 10" id="KW-0879">Wnt signaling pathway</keyword>
<dbReference type="AlphaFoldDB" id="A0A9Q0S4A2"/>
<evidence type="ECO:0000256" key="11">
    <source>
        <dbReference type="SAM" id="MobiDB-lite"/>
    </source>
</evidence>
<keyword evidence="7" id="KW-1015">Disulfide bond</keyword>
<dbReference type="OrthoDB" id="5945655at2759"/>
<keyword evidence="4" id="KW-0964">Secreted</keyword>
<protein>
    <recommendedName>
        <fullName evidence="10">Protein Wnt</fullName>
    </recommendedName>
</protein>
<dbReference type="InterPro" id="IPR005817">
    <property type="entry name" value="Wnt"/>
</dbReference>
<dbReference type="GO" id="GO:0030182">
    <property type="term" value="P:neuron differentiation"/>
    <property type="evidence" value="ECO:0007669"/>
    <property type="project" value="TreeGrafter"/>
</dbReference>
<gene>
    <name evidence="12" type="primary">Wnt5_1</name>
    <name evidence="12" type="ORF">Bhyg_09291</name>
</gene>